<keyword evidence="5" id="KW-0472">Membrane</keyword>
<comment type="caution">
    <text evidence="7">The sequence shown here is derived from an EMBL/GenBank/DDBJ whole genome shotgun (WGS) entry which is preliminary data.</text>
</comment>
<evidence type="ECO:0000313" key="8">
    <source>
        <dbReference type="Proteomes" id="UP000664835"/>
    </source>
</evidence>
<dbReference type="GO" id="GO:0016746">
    <property type="term" value="F:acyltransferase activity"/>
    <property type="evidence" value="ECO:0007669"/>
    <property type="project" value="UniProtKB-KW"/>
</dbReference>
<dbReference type="EMBL" id="JAGETV010000015">
    <property type="protein sequence ID" value="MBO1927660.1"/>
    <property type="molecule type" value="Genomic_DNA"/>
</dbReference>
<dbReference type="PIRSF" id="PIRSF026649">
    <property type="entry name" value="MsbB"/>
    <property type="match status" value="1"/>
</dbReference>
<keyword evidence="3" id="KW-0997">Cell inner membrane</keyword>
<comment type="subcellular location">
    <subcellularLocation>
        <location evidence="1">Cell inner membrane</location>
    </subcellularLocation>
</comment>
<name>A0ABS3Q5P6_9GAMM</name>
<dbReference type="Proteomes" id="UP000664835">
    <property type="component" value="Unassembled WGS sequence"/>
</dbReference>
<keyword evidence="4" id="KW-0808">Transferase</keyword>
<dbReference type="Pfam" id="PF03279">
    <property type="entry name" value="Lip_A_acyltrans"/>
    <property type="match status" value="1"/>
</dbReference>
<dbReference type="PANTHER" id="PTHR30606">
    <property type="entry name" value="LIPID A BIOSYNTHESIS LAUROYL ACYLTRANSFERASE"/>
    <property type="match status" value="1"/>
</dbReference>
<accession>A0ABS3Q5P6</accession>
<organism evidence="7 8">
    <name type="scientific">Thiomicrorhabdus marina</name>
    <dbReference type="NCBI Taxonomy" id="2818442"/>
    <lineage>
        <taxon>Bacteria</taxon>
        <taxon>Pseudomonadati</taxon>
        <taxon>Pseudomonadota</taxon>
        <taxon>Gammaproteobacteria</taxon>
        <taxon>Thiotrichales</taxon>
        <taxon>Piscirickettsiaceae</taxon>
        <taxon>Thiomicrorhabdus</taxon>
    </lineage>
</organism>
<evidence type="ECO:0000256" key="5">
    <source>
        <dbReference type="ARBA" id="ARBA00023136"/>
    </source>
</evidence>
<evidence type="ECO:0000256" key="3">
    <source>
        <dbReference type="ARBA" id="ARBA00022519"/>
    </source>
</evidence>
<dbReference type="PANTHER" id="PTHR30606:SF9">
    <property type="entry name" value="LIPID A BIOSYNTHESIS LAUROYLTRANSFERASE"/>
    <property type="match status" value="1"/>
</dbReference>
<evidence type="ECO:0000256" key="6">
    <source>
        <dbReference type="ARBA" id="ARBA00023315"/>
    </source>
</evidence>
<evidence type="ECO:0000256" key="1">
    <source>
        <dbReference type="ARBA" id="ARBA00004533"/>
    </source>
</evidence>
<keyword evidence="8" id="KW-1185">Reference proteome</keyword>
<gene>
    <name evidence="7" type="ORF">J3998_08730</name>
</gene>
<evidence type="ECO:0000256" key="4">
    <source>
        <dbReference type="ARBA" id="ARBA00022679"/>
    </source>
</evidence>
<evidence type="ECO:0000256" key="2">
    <source>
        <dbReference type="ARBA" id="ARBA00022475"/>
    </source>
</evidence>
<protein>
    <submittedName>
        <fullName evidence="7">Lysophospholipid acyltransferase family protein</fullName>
    </submittedName>
</protein>
<proteinExistence type="predicted"/>
<reference evidence="7 8" key="1">
    <citation type="submission" date="2021-03" db="EMBL/GenBank/DDBJ databases">
        <title>Thiomicrorhabdus sp.nov.,novel sulfur-oxidizing bacteria isolated from coastal sediment.</title>
        <authorList>
            <person name="Liu X."/>
        </authorList>
    </citation>
    <scope>NUCLEOTIDE SEQUENCE [LARGE SCALE GENOMIC DNA]</scope>
    <source>
        <strain evidence="7 8">6S2-11</strain>
    </source>
</reference>
<sequence length="332" mass="37915">MGYTPVCTKRESKLVQTSSSKNTKPLSGRDFLHPKYWGIWLGVGLLKVFSWLPYNSKFTVGKLLGNMMYWLAPRRRKIATANIQIAFPEKTPDELKAILKAHFVSLGTGFAEMAIIWHGDHKKNHQNAFERSIVRFIGAENLQHALNDNKGVLILAPHFTTLEVTGLFVSFLTNYHAVYRPHDNPFMDYLIAQGRSIQFDNGETVEPVSNSNTRQMLKVLKNGGAMTFLPDQKYRAKGSIRVPLFGKEAPSNPATSKISKLTGCAVVPTFTRRIEDEQGIHYEVEFLPALDNFPADDYQDTLRLHHLYEDAIRKAPEQYLWVHNRWNLKLEK</sequence>
<dbReference type="CDD" id="cd07984">
    <property type="entry name" value="LPLAT_LABLAT-like"/>
    <property type="match status" value="1"/>
</dbReference>
<dbReference type="InterPro" id="IPR004960">
    <property type="entry name" value="LipA_acyltrans"/>
</dbReference>
<keyword evidence="6 7" id="KW-0012">Acyltransferase</keyword>
<evidence type="ECO:0000313" key="7">
    <source>
        <dbReference type="EMBL" id="MBO1927660.1"/>
    </source>
</evidence>
<keyword evidence="2" id="KW-1003">Cell membrane</keyword>